<dbReference type="SUPFAM" id="SSF52540">
    <property type="entry name" value="P-loop containing nucleoside triphosphate hydrolases"/>
    <property type="match status" value="1"/>
</dbReference>
<feature type="compositionally biased region" description="Basic and acidic residues" evidence="14">
    <location>
        <begin position="1400"/>
        <end position="1416"/>
    </location>
</feature>
<dbReference type="FunFam" id="3.20.180.20:FF:000003">
    <property type="entry name" value="Dynein heavy chain 12, axonemal"/>
    <property type="match status" value="1"/>
</dbReference>
<evidence type="ECO:0000256" key="3">
    <source>
        <dbReference type="ARBA" id="ARBA00022490"/>
    </source>
</evidence>
<dbReference type="GO" id="GO:0051959">
    <property type="term" value="F:dynein light intermediate chain binding"/>
    <property type="evidence" value="ECO:0007669"/>
    <property type="project" value="InterPro"/>
</dbReference>
<evidence type="ECO:0000256" key="2">
    <source>
        <dbReference type="ARBA" id="ARBA00008887"/>
    </source>
</evidence>
<dbReference type="FunFam" id="3.40.50.300:FF:000063">
    <property type="entry name" value="dynein heavy chain 6, axonemal"/>
    <property type="match status" value="1"/>
</dbReference>
<feature type="compositionally biased region" description="Gly residues" evidence="14">
    <location>
        <begin position="998"/>
        <end position="1008"/>
    </location>
</feature>
<evidence type="ECO:0000256" key="13">
    <source>
        <dbReference type="SAM" id="Coils"/>
    </source>
</evidence>
<evidence type="ECO:0000259" key="16">
    <source>
        <dbReference type="Pfam" id="PF12774"/>
    </source>
</evidence>
<feature type="region of interest" description="Disordered" evidence="14">
    <location>
        <begin position="868"/>
        <end position="891"/>
    </location>
</feature>
<dbReference type="Gene3D" id="1.20.58.1120">
    <property type="match status" value="1"/>
</dbReference>
<feature type="compositionally biased region" description="Basic and acidic residues" evidence="14">
    <location>
        <begin position="1332"/>
        <end position="1356"/>
    </location>
</feature>
<evidence type="ECO:0000256" key="7">
    <source>
        <dbReference type="ARBA" id="ARBA00023017"/>
    </source>
</evidence>
<feature type="domain" description="Dynein heavy chain linker" evidence="15">
    <location>
        <begin position="1766"/>
        <end position="2174"/>
    </location>
</feature>
<dbReference type="Gene3D" id="3.20.180.20">
    <property type="entry name" value="Dynein heavy chain, N-terminal domain 2"/>
    <property type="match status" value="1"/>
</dbReference>
<dbReference type="GO" id="GO:0007018">
    <property type="term" value="P:microtubule-based movement"/>
    <property type="evidence" value="ECO:0007669"/>
    <property type="project" value="InterPro"/>
</dbReference>
<feature type="region of interest" description="Disordered" evidence="14">
    <location>
        <begin position="120"/>
        <end position="139"/>
    </location>
</feature>
<feature type="compositionally biased region" description="Basic and acidic residues" evidence="14">
    <location>
        <begin position="1363"/>
        <end position="1386"/>
    </location>
</feature>
<keyword evidence="6" id="KW-0067">ATP-binding</keyword>
<dbReference type="Proteomes" id="UP000324800">
    <property type="component" value="Unassembled WGS sequence"/>
</dbReference>
<keyword evidence="11" id="KW-0206">Cytoskeleton</keyword>
<evidence type="ECO:0000259" key="15">
    <source>
        <dbReference type="Pfam" id="PF08393"/>
    </source>
</evidence>
<dbReference type="FunFam" id="1.20.140.100:FF:000004">
    <property type="entry name" value="Dynein axonemal heavy chain 6"/>
    <property type="match status" value="1"/>
</dbReference>
<accession>A0A5J4WD12</accession>
<keyword evidence="12" id="KW-0966">Cell projection</keyword>
<evidence type="ECO:0000313" key="18">
    <source>
        <dbReference type="Proteomes" id="UP000324800"/>
    </source>
</evidence>
<dbReference type="PANTHER" id="PTHR45703">
    <property type="entry name" value="DYNEIN HEAVY CHAIN"/>
    <property type="match status" value="1"/>
</dbReference>
<dbReference type="GO" id="GO:0030286">
    <property type="term" value="C:dynein complex"/>
    <property type="evidence" value="ECO:0007669"/>
    <property type="project" value="UniProtKB-KW"/>
</dbReference>
<feature type="region of interest" description="Disordered" evidence="14">
    <location>
        <begin position="1332"/>
        <end position="1517"/>
    </location>
</feature>
<keyword evidence="4" id="KW-0493">Microtubule</keyword>
<evidence type="ECO:0000256" key="6">
    <source>
        <dbReference type="ARBA" id="ARBA00022840"/>
    </source>
</evidence>
<comment type="caution">
    <text evidence="17">The sequence shown here is derived from an EMBL/GenBank/DDBJ whole genome shotgun (WGS) entry which is preliminary data.</text>
</comment>
<feature type="coiled-coil region" evidence="13">
    <location>
        <begin position="355"/>
        <end position="385"/>
    </location>
</feature>
<evidence type="ECO:0000256" key="10">
    <source>
        <dbReference type="ARBA" id="ARBA00023175"/>
    </source>
</evidence>
<keyword evidence="3" id="KW-0963">Cytoplasm</keyword>
<name>A0A5J4WD12_9EUKA</name>
<dbReference type="InterPro" id="IPR042222">
    <property type="entry name" value="Dynein_2_N"/>
</dbReference>
<evidence type="ECO:0000256" key="12">
    <source>
        <dbReference type="ARBA" id="ARBA00023273"/>
    </source>
</evidence>
<feature type="non-terminal residue" evidence="17">
    <location>
        <position position="2473"/>
    </location>
</feature>
<feature type="compositionally biased region" description="Basic and acidic residues" evidence="14">
    <location>
        <begin position="1474"/>
        <end position="1498"/>
    </location>
</feature>
<dbReference type="InterPro" id="IPR026983">
    <property type="entry name" value="DHC"/>
</dbReference>
<dbReference type="GO" id="GO:0005524">
    <property type="term" value="F:ATP binding"/>
    <property type="evidence" value="ECO:0007669"/>
    <property type="project" value="UniProtKB-KW"/>
</dbReference>
<dbReference type="PANTHER" id="PTHR45703:SF1">
    <property type="entry name" value="DYNEINS HEAVY CHAIN"/>
    <property type="match status" value="1"/>
</dbReference>
<keyword evidence="8 13" id="KW-0175">Coiled coil</keyword>
<dbReference type="FunFam" id="1.10.287.2620:FF:000002">
    <property type="entry name" value="Dynein heavy chain 2, axonemal"/>
    <property type="match status" value="1"/>
</dbReference>
<dbReference type="InterPro" id="IPR013602">
    <property type="entry name" value="Dynein_heavy_linker"/>
</dbReference>
<dbReference type="GO" id="GO:0045505">
    <property type="term" value="F:dynein intermediate chain binding"/>
    <property type="evidence" value="ECO:0007669"/>
    <property type="project" value="InterPro"/>
</dbReference>
<organism evidence="17 18">
    <name type="scientific">Streblomastix strix</name>
    <dbReference type="NCBI Taxonomy" id="222440"/>
    <lineage>
        <taxon>Eukaryota</taxon>
        <taxon>Metamonada</taxon>
        <taxon>Preaxostyla</taxon>
        <taxon>Oxymonadida</taxon>
        <taxon>Streblomastigidae</taxon>
        <taxon>Streblomastix</taxon>
    </lineage>
</organism>
<dbReference type="InterPro" id="IPR042228">
    <property type="entry name" value="Dynein_linker_3"/>
</dbReference>
<evidence type="ECO:0000256" key="4">
    <source>
        <dbReference type="ARBA" id="ARBA00022701"/>
    </source>
</evidence>
<dbReference type="EMBL" id="SNRW01002409">
    <property type="protein sequence ID" value="KAA6392874.1"/>
    <property type="molecule type" value="Genomic_DNA"/>
</dbReference>
<feature type="compositionally biased region" description="Low complexity" evidence="14">
    <location>
        <begin position="1050"/>
        <end position="1063"/>
    </location>
</feature>
<feature type="compositionally biased region" description="Low complexity" evidence="14">
    <location>
        <begin position="165"/>
        <end position="178"/>
    </location>
</feature>
<dbReference type="Pfam" id="PF12774">
    <property type="entry name" value="AAA_6"/>
    <property type="match status" value="1"/>
</dbReference>
<keyword evidence="5" id="KW-0547">Nucleotide-binding</keyword>
<feature type="region of interest" description="Disordered" evidence="14">
    <location>
        <begin position="701"/>
        <end position="736"/>
    </location>
</feature>
<reference evidence="17 18" key="1">
    <citation type="submission" date="2019-03" db="EMBL/GenBank/DDBJ databases">
        <title>Single cell metagenomics reveals metabolic interactions within the superorganism composed of flagellate Streblomastix strix and complex community of Bacteroidetes bacteria on its surface.</title>
        <authorList>
            <person name="Treitli S.C."/>
            <person name="Kolisko M."/>
            <person name="Husnik F."/>
            <person name="Keeling P."/>
            <person name="Hampl V."/>
        </authorList>
    </citation>
    <scope>NUCLEOTIDE SEQUENCE [LARGE SCALE GENOMIC DNA]</scope>
    <source>
        <strain evidence="17">ST1C</strain>
    </source>
</reference>
<dbReference type="Pfam" id="PF08393">
    <property type="entry name" value="DHC_N2"/>
    <property type="match status" value="1"/>
</dbReference>
<feature type="compositionally biased region" description="Polar residues" evidence="14">
    <location>
        <begin position="209"/>
        <end position="226"/>
    </location>
</feature>
<evidence type="ECO:0000256" key="9">
    <source>
        <dbReference type="ARBA" id="ARBA00023069"/>
    </source>
</evidence>
<feature type="compositionally biased region" description="Polar residues" evidence="14">
    <location>
        <begin position="723"/>
        <end position="734"/>
    </location>
</feature>
<dbReference type="Gene3D" id="1.20.140.100">
    <property type="entry name" value="Dynein heavy chain, N-terminal domain 2"/>
    <property type="match status" value="1"/>
</dbReference>
<evidence type="ECO:0000256" key="5">
    <source>
        <dbReference type="ARBA" id="ARBA00022741"/>
    </source>
</evidence>
<feature type="region of interest" description="Disordered" evidence="14">
    <location>
        <begin position="146"/>
        <end position="250"/>
    </location>
</feature>
<gene>
    <name evidence="17" type="ORF">EZS28_011599</name>
</gene>
<feature type="domain" description="Dynein heavy chain hydrolytic ATP-binding dynein motor region" evidence="16">
    <location>
        <begin position="2328"/>
        <end position="2473"/>
    </location>
</feature>
<evidence type="ECO:0000256" key="11">
    <source>
        <dbReference type="ARBA" id="ARBA00023212"/>
    </source>
</evidence>
<evidence type="ECO:0000256" key="14">
    <source>
        <dbReference type="SAM" id="MobiDB-lite"/>
    </source>
</evidence>
<dbReference type="Gene3D" id="1.10.287.2620">
    <property type="match status" value="1"/>
</dbReference>
<proteinExistence type="inferred from homology"/>
<feature type="region of interest" description="Disordered" evidence="14">
    <location>
        <begin position="995"/>
        <end position="1070"/>
    </location>
</feature>
<dbReference type="GO" id="GO:0005874">
    <property type="term" value="C:microtubule"/>
    <property type="evidence" value="ECO:0007669"/>
    <property type="project" value="UniProtKB-KW"/>
</dbReference>
<dbReference type="InterPro" id="IPR035699">
    <property type="entry name" value="AAA_6"/>
</dbReference>
<feature type="coiled-coil region" evidence="13">
    <location>
        <begin position="1522"/>
        <end position="1549"/>
    </location>
</feature>
<keyword evidence="9" id="KW-0969">Cilium</keyword>
<feature type="compositionally biased region" description="Basic residues" evidence="14">
    <location>
        <begin position="1417"/>
        <end position="1427"/>
    </location>
</feature>
<feature type="compositionally biased region" description="Acidic residues" evidence="14">
    <location>
        <begin position="1499"/>
        <end position="1509"/>
    </location>
</feature>
<comment type="subcellular location">
    <subcellularLocation>
        <location evidence="1">Cytoplasm</location>
        <location evidence="1">Cytoskeleton</location>
        <location evidence="1">Cilium axoneme</location>
    </subcellularLocation>
</comment>
<dbReference type="Gene3D" id="3.40.50.300">
    <property type="entry name" value="P-loop containing nucleotide triphosphate hydrolases"/>
    <property type="match status" value="1"/>
</dbReference>
<evidence type="ECO:0000313" key="17">
    <source>
        <dbReference type="EMBL" id="KAA6392874.1"/>
    </source>
</evidence>
<keyword evidence="7" id="KW-0243">Dynein</keyword>
<dbReference type="GO" id="GO:0005930">
    <property type="term" value="C:axoneme"/>
    <property type="evidence" value="ECO:0007669"/>
    <property type="project" value="UniProtKB-SubCell"/>
</dbReference>
<evidence type="ECO:0000256" key="1">
    <source>
        <dbReference type="ARBA" id="ARBA00004430"/>
    </source>
</evidence>
<comment type="similarity">
    <text evidence="2">Belongs to the dynein heavy chain family.</text>
</comment>
<dbReference type="InterPro" id="IPR027417">
    <property type="entry name" value="P-loop_NTPase"/>
</dbReference>
<keyword evidence="10" id="KW-0505">Motor protein</keyword>
<protein>
    <submittedName>
        <fullName evidence="17">Putative Dynein heavy chain 1, axonemal</fullName>
    </submittedName>
</protein>
<feature type="compositionally biased region" description="Polar residues" evidence="14">
    <location>
        <begin position="1033"/>
        <end position="1049"/>
    </location>
</feature>
<dbReference type="OrthoDB" id="447173at2759"/>
<sequence length="2473" mass="278842">MTQSLVKTTADKLLADKKYYEKLVSPVAHEMTAGMTPAVKTQFEKQFRTFNRMKEQNDFLVEQAAKKPQPKEDENPFRTVFGKTSSTRAEARANVETRTIAQNATHYSIKTPKVIQQITQANKTKAKSPIRSDVGFLDPTQKGASALLRTPEEPLRPVRAPQARTPQSPSSSQIQTSQKPLYTSQNGDDKKMSQSQTPHSMVSIEGARPSSNPQDVAPRSQSTVSQKQKKIRGEKRTLPSIAPPSSEGTSEVQAMLPLEMFDSEEERDEFLKAQLQLQKEHPEIMDPYFDMSNLPPTIPGEPQLKRLKAFSRYFNANYEYEWRPCDVLAFDETERNFLILWHVLDEELEAKETPAQKAAKRLKQKKIARQREERKQLRLKQIEEEGDQFIFGEDPDAIDDGIGDESENERLLNGKPVKTKFVRRLNLFFEGEDPDLFEDRIQNARELRAKSEAQMRFHTYIESRPSEDVATMPNDAAERIMSMTTYGVPGRFVPVVRQALEDAKKNYIYANKRAIVEQMLKKGSVQNMLKDLHLPNRPPPPPVPQNGVLPHEPCDFIGMRKECVRKCLVADSKMLKALQQLRLQWWKINAPIFFDRVCAEINQKPPYEARDYSNAQQSTIARVRDILFYKWIPAVANAFRTIFPNADELGGNASAKNKIIKDRLAAALAAQKAALESGQIPDIPTSTAVPATIQQPDTIGVGQTADQNAQPGAAQVTTTVTTSDDASGVNSTPRGTMPMLFYLKGDEKDPEEKVPQLVNSEQGERLRRFRSTDMGKLAKMADAVMREQVHQLILHTIKAYHELIVDGYKDYAVANQQHINNLSGRFAQKLLQHRATYNEYFTECNNARITLIKQVNSAKQAAIAAKLEKERKEKEEEADDPYGKEQKPKDVNKDLAATAPETQQTLKPQQVQQPPAPIQDDPSLIECRTYSGFVSVISPTFTCSSVDFPTLGLMLYVTNELIDWARAFHDDAVEFDITERRRAANMGIMLAPIHSQKAGGGARGGAGKGRAQKGKGRNISPANRPKAIAPPVLSSTLGSEQQPQQEQPNLGTSLGSTTGTSPLVNTVGSPLQTDENAQTQLMQRETSPPVAGGLVGTVLGGPDGFVVPPPPGPIMPELVESSEDSVAKISQKQSFFALKKGEFTDNILRESDDYYWSLRSYLPFSCHSEPLFLLALYLTDESVVFPDDKDGLFLSTTTLTAPKAVEMGAINHHVTIIPTVESIAEFASFSLCSAQVEAGSNLPKIESFFVTEMNLPVIPYAAIASQNSDIIRMRMDIEETIQLLMKPPLQLKSLYDAILLELNDVAMMTRSKLKAHYMIIAQQEAPVVEKVVKKDEKGKEKPKAQVKEKKEQEAAKEGANPEAGKEEEGEKKEEENQADKDKKEDKEGDEADDEKKKKKDQIDIKVKTRFRFEGKQKIRGRIKKSKRVGAAANANRQSQADLLKTTSSTKKLGKMVKKGTLARVGSRSMLKPPPKKETDDEKSEKDGESEDDKNKKDAEEEQYEYEDDNGCYPNENEADSMFRHLSEEIKDLEVELFRLEDLIKRIRILTQDIVPCGIMAVNTVPLKEQLVEVVQAILKKTIDNIIKQITKNNETTLKRFQALTEKAGKKPSTVEELFELLGEKDNSDKEIPKLEHEIQRSHAAIELISKRTQIPRAVYQLMSQTQAAPAKMEATQADQGQRLLNARKELEDKHKSDMGAFTENLDNLGGEVDELLKFSMLKDVDEASSKVFAIKGKLERCFAQVEIFNKHEKLFGWQETQFPQLAAIQKQFEPHYQLWSASHQMTMSYEEWTEGPFLKLNPGEMEDKINDWNKLMYRLVQKPFKDLMNPRSVAVEVRKKLEDFRPNMQLISALRREGMQERHWAEIARLTGLPVKPNLEMTLNSLLEMGLQKYLSIIESVSATAAAEYKLEKELNDMEESWKLLEFSTMPHKETGTFVLRAVDEIIQLMDDQLVSTQNMAGNSHIAILEPKRKTWEELLVLLRATIDSWLHTQIAWMYLEPIFASPDIQKQLPGESKRFLGVDNTWRTIMARVTKTPRILPLMKREKTALLVAFDNANKELEYIQKNLDAYLEKKRTAFPRFYFLSDEDLLQILAKTKEPQAVQPHLRKCFEGIAKLTFHGEGERCTVDEMTSAESETVKFDKEVVAEGAVEAWLLQVESAMRVSLRKLIQESLTAYNQTIREKWVLQWPAQVIIAVNAIMWTRQVAEALKKGLSSVQQLENRLSKQIEAIVRLVGSSGKSVPKTKIIEVAQPPKEKKVEETIVKLTENDRTLLSALLTIDVHARDSVTQLLESRAELDSFEWTSLLRYYWIDGNVRVMQNAANLPYGYEYLGNTARLVITPLTDRCYMTLTGALQMNLGGAPAGPAGTGKTETVKDLAKAIAKQCVVFNCQEGLNIDAMSNFFKGLAMNGAWSCFDEFNRIDIEVLSVVAQQISCIQEAVRAKETHFFFQNAEITLDSTYAVFITMNPGYA</sequence>
<evidence type="ECO:0000256" key="8">
    <source>
        <dbReference type="ARBA" id="ARBA00023054"/>
    </source>
</evidence>